<sequence>MPIPGRATTSPTGPSPATSPVVSPLNSLGVNHLTAGVRSDGEDSADDAAGRGGDKTPAECRRCRKLIEDGQLVRALGGSYHMDCFRCLDCGEIVASKFFPFTDDEGNEHPSCEHDYFRRLNLICDSCKGPLRGSYITALGRKFHMDHFSCSACNTIFGPQDSYYEHDGRVYCHYHYSIRFAGKCAGCRYAIMKQFVEISKQGADEHWHPECYMINKFWNVRLANTLKDEENRDLPDDTHPQTTKRLKYEQEQMEEKVYQIWTALSAFEESSAACISEMLLHVSNGAYLDGVRMAGAFILHVEVLFASIDSLEEKLAEYSDNTGLIHTKEPKLLCKKIISFFTILSHTQDVGVPMVGVTQELLQLVTRLAHFLKNLIRIALTAALRLEHQYGDMRAIHDFLNKITELADQAQTAPMELDLEPTSDACQICHVTLEEPCVRSGFIRWHLSCLTCSKCQRPLRDCLDITRLLEADRSVWCQPCAEAEHQTVTDGFKRVTQLEQYTFLLRVAQQRLTGLLRMKGATLTAPIAPESQAAGQTGDDVDGSGNPLTALRRESVLDKRLSNTTYLARRQTLVKHQDEPAHHMLVDASSGGKVARRERSTARRGQRLPPGSDAAARLGDPTAAGALRREAHQYLSELSALQSFIVRHLAVLLMAPLVEEYYTLDELLELIDAQKNTFWSRFKTSLKQNKKAPREGTFGVPLEFLIERNGVDSTLGVSPGIVRVPEFIDQCITVLKGMDVTVEGIFRKNGNIRRLKEQITLINRNLASANLAGDNPIQLAALLKRFLRELPEPLLTFRLHRLFTVSQRIEDAERRKKVLHYTCCMLPEENRELMEVLFVFFKWVSSFAYVDEVTGNKMDMSNMATVITPNILYSKSKDPSKDDSFLANEAVHSLLHDHEEFALVPEEIADILQEDFVDGSTGLSTKDLLKKCESVVRLRRTTSRRRGQVEVVAVAHGDVSHAAAYPMASSPPPQSPPLADRMPLSSVDRV</sequence>
<dbReference type="EMBL" id="KZ992486">
    <property type="protein sequence ID" value="RKP09832.1"/>
    <property type="molecule type" value="Genomic_DNA"/>
</dbReference>
<dbReference type="Gene3D" id="2.10.110.10">
    <property type="entry name" value="Cysteine Rich Protein"/>
    <property type="match status" value="4"/>
</dbReference>
<dbReference type="STRING" id="78915.A0A4P9XV16"/>
<gene>
    <name evidence="10" type="ORF">THASP1DRAFT_13729</name>
</gene>
<keyword evidence="2 6" id="KW-0479">Metal-binding</keyword>
<evidence type="ECO:0000256" key="2">
    <source>
        <dbReference type="ARBA" id="ARBA00022723"/>
    </source>
</evidence>
<evidence type="ECO:0000259" key="9">
    <source>
        <dbReference type="PROSITE" id="PS50238"/>
    </source>
</evidence>
<dbReference type="SUPFAM" id="SSF48350">
    <property type="entry name" value="GTPase activation domain, GAP"/>
    <property type="match status" value="1"/>
</dbReference>
<protein>
    <recommendedName>
        <fullName evidence="12">RhoGAP-domain-containing protein</fullName>
    </recommendedName>
</protein>
<dbReference type="FunFam" id="2.10.110.10:FF:000058">
    <property type="entry name" value="Rho GTPase activator Lrg11"/>
    <property type="match status" value="1"/>
</dbReference>
<dbReference type="Pfam" id="PF00620">
    <property type="entry name" value="RhoGAP"/>
    <property type="match status" value="1"/>
</dbReference>
<dbReference type="GO" id="GO:0030036">
    <property type="term" value="P:actin cytoskeleton organization"/>
    <property type="evidence" value="ECO:0007669"/>
    <property type="project" value="TreeGrafter"/>
</dbReference>
<feature type="compositionally biased region" description="Low complexity" evidence="7">
    <location>
        <begin position="1"/>
        <end position="24"/>
    </location>
</feature>
<evidence type="ECO:0000256" key="1">
    <source>
        <dbReference type="ARBA" id="ARBA00004123"/>
    </source>
</evidence>
<evidence type="ECO:0000256" key="7">
    <source>
        <dbReference type="SAM" id="MobiDB-lite"/>
    </source>
</evidence>
<dbReference type="InterPro" id="IPR000198">
    <property type="entry name" value="RhoGAP_dom"/>
</dbReference>
<feature type="region of interest" description="Disordered" evidence="7">
    <location>
        <begin position="588"/>
        <end position="619"/>
    </location>
</feature>
<evidence type="ECO:0008006" key="12">
    <source>
        <dbReference type="Google" id="ProtNLM"/>
    </source>
</evidence>
<dbReference type="PROSITE" id="PS50238">
    <property type="entry name" value="RHOGAP"/>
    <property type="match status" value="1"/>
</dbReference>
<dbReference type="Gene3D" id="1.10.555.10">
    <property type="entry name" value="Rho GTPase activation protein"/>
    <property type="match status" value="1"/>
</dbReference>
<organism evidence="10 11">
    <name type="scientific">Thamnocephalis sphaerospora</name>
    <dbReference type="NCBI Taxonomy" id="78915"/>
    <lineage>
        <taxon>Eukaryota</taxon>
        <taxon>Fungi</taxon>
        <taxon>Fungi incertae sedis</taxon>
        <taxon>Zoopagomycota</taxon>
        <taxon>Zoopagomycotina</taxon>
        <taxon>Zoopagomycetes</taxon>
        <taxon>Zoopagales</taxon>
        <taxon>Sigmoideomycetaceae</taxon>
        <taxon>Thamnocephalis</taxon>
    </lineage>
</organism>
<evidence type="ECO:0000256" key="3">
    <source>
        <dbReference type="ARBA" id="ARBA00022737"/>
    </source>
</evidence>
<dbReference type="Pfam" id="PF00412">
    <property type="entry name" value="LIM"/>
    <property type="match status" value="2"/>
</dbReference>
<keyword evidence="4 6" id="KW-0862">Zinc</keyword>
<dbReference type="SMART" id="SM00324">
    <property type="entry name" value="RhoGAP"/>
    <property type="match status" value="1"/>
</dbReference>
<keyword evidence="3" id="KW-0677">Repeat</keyword>
<reference evidence="11" key="1">
    <citation type="journal article" date="2018" name="Nat. Microbiol.">
        <title>Leveraging single-cell genomics to expand the fungal tree of life.</title>
        <authorList>
            <person name="Ahrendt S.R."/>
            <person name="Quandt C.A."/>
            <person name="Ciobanu D."/>
            <person name="Clum A."/>
            <person name="Salamov A."/>
            <person name="Andreopoulos B."/>
            <person name="Cheng J.F."/>
            <person name="Woyke T."/>
            <person name="Pelin A."/>
            <person name="Henrissat B."/>
            <person name="Reynolds N.K."/>
            <person name="Benny G.L."/>
            <person name="Smith M.E."/>
            <person name="James T.Y."/>
            <person name="Grigoriev I.V."/>
        </authorList>
    </citation>
    <scope>NUCLEOTIDE SEQUENCE [LARGE SCALE GENOMIC DNA]</scope>
    <source>
        <strain evidence="11">RSA 1356</strain>
    </source>
</reference>
<dbReference type="PANTHER" id="PTHR24215:SF10">
    <property type="entry name" value="RHO-GTPASE-ACTIVATING PROTEIN LRG1"/>
    <property type="match status" value="1"/>
</dbReference>
<accession>A0A4P9XV16</accession>
<evidence type="ECO:0000256" key="6">
    <source>
        <dbReference type="PROSITE-ProRule" id="PRU00125"/>
    </source>
</evidence>
<dbReference type="Proteomes" id="UP000271241">
    <property type="component" value="Unassembled WGS sequence"/>
</dbReference>
<dbReference type="CDD" id="cd09392">
    <property type="entry name" value="LIM2_Lrg1p_like"/>
    <property type="match status" value="1"/>
</dbReference>
<proteinExistence type="predicted"/>
<feature type="region of interest" description="Disordered" evidence="7">
    <location>
        <begin position="1"/>
        <end position="57"/>
    </location>
</feature>
<evidence type="ECO:0000313" key="10">
    <source>
        <dbReference type="EMBL" id="RKP09832.1"/>
    </source>
</evidence>
<dbReference type="AlphaFoldDB" id="A0A4P9XV16"/>
<evidence type="ECO:0000256" key="4">
    <source>
        <dbReference type="ARBA" id="ARBA00022833"/>
    </source>
</evidence>
<dbReference type="GO" id="GO:0007165">
    <property type="term" value="P:signal transduction"/>
    <property type="evidence" value="ECO:0007669"/>
    <property type="project" value="InterPro"/>
</dbReference>
<dbReference type="OrthoDB" id="20689at2759"/>
<feature type="domain" description="LIM zinc-binding" evidence="8">
    <location>
        <begin position="424"/>
        <end position="487"/>
    </location>
</feature>
<dbReference type="PANTHER" id="PTHR24215">
    <property type="entry name" value="RHO-GTPASE-ACTIVATING PROTEIN LRG1"/>
    <property type="match status" value="1"/>
</dbReference>
<dbReference type="GO" id="GO:0005634">
    <property type="term" value="C:nucleus"/>
    <property type="evidence" value="ECO:0007669"/>
    <property type="project" value="UniProtKB-SubCell"/>
</dbReference>
<keyword evidence="6" id="KW-0440">LIM domain</keyword>
<comment type="subcellular location">
    <subcellularLocation>
        <location evidence="1">Nucleus</location>
    </subcellularLocation>
</comment>
<feature type="domain" description="Rho-GAP" evidence="9">
    <location>
        <begin position="700"/>
        <end position="902"/>
    </location>
</feature>
<dbReference type="InterPro" id="IPR008936">
    <property type="entry name" value="Rho_GTPase_activation_prot"/>
</dbReference>
<feature type="domain" description="LIM zinc-binding" evidence="8">
    <location>
        <begin position="58"/>
        <end position="119"/>
    </location>
</feature>
<dbReference type="SUPFAM" id="SSF57716">
    <property type="entry name" value="Glucocorticoid receptor-like (DNA-binding domain)"/>
    <property type="match status" value="2"/>
</dbReference>
<dbReference type="PROSITE" id="PS50023">
    <property type="entry name" value="LIM_DOMAIN_2"/>
    <property type="match status" value="3"/>
</dbReference>
<feature type="domain" description="LIM zinc-binding" evidence="8">
    <location>
        <begin position="122"/>
        <end position="182"/>
    </location>
</feature>
<keyword evidence="11" id="KW-1185">Reference proteome</keyword>
<name>A0A4P9XV16_9FUNG</name>
<feature type="compositionally biased region" description="Basic and acidic residues" evidence="7">
    <location>
        <begin position="48"/>
        <end position="57"/>
    </location>
</feature>
<evidence type="ECO:0000313" key="11">
    <source>
        <dbReference type="Proteomes" id="UP000271241"/>
    </source>
</evidence>
<keyword evidence="5" id="KW-0539">Nucleus</keyword>
<dbReference type="SMART" id="SM00132">
    <property type="entry name" value="LIM"/>
    <property type="match status" value="3"/>
</dbReference>
<dbReference type="GO" id="GO:0046872">
    <property type="term" value="F:metal ion binding"/>
    <property type="evidence" value="ECO:0007669"/>
    <property type="project" value="UniProtKB-KW"/>
</dbReference>
<feature type="region of interest" description="Disordered" evidence="7">
    <location>
        <begin position="964"/>
        <end position="990"/>
    </location>
</feature>
<dbReference type="PROSITE" id="PS00478">
    <property type="entry name" value="LIM_DOMAIN_1"/>
    <property type="match status" value="3"/>
</dbReference>
<evidence type="ECO:0000256" key="5">
    <source>
        <dbReference type="ARBA" id="ARBA00023242"/>
    </source>
</evidence>
<evidence type="ECO:0000259" key="8">
    <source>
        <dbReference type="PROSITE" id="PS50023"/>
    </source>
</evidence>
<dbReference type="GO" id="GO:0005737">
    <property type="term" value="C:cytoplasm"/>
    <property type="evidence" value="ECO:0007669"/>
    <property type="project" value="TreeGrafter"/>
</dbReference>
<dbReference type="InterPro" id="IPR001781">
    <property type="entry name" value="Znf_LIM"/>
</dbReference>